<keyword evidence="4 5" id="KW-1133">Transmembrane helix</keyword>
<proteinExistence type="predicted"/>
<gene>
    <name evidence="6" type="ORF">EWB00_009706</name>
</gene>
<reference evidence="6 7" key="1">
    <citation type="submission" date="2019-03" db="EMBL/GenBank/DDBJ databases">
        <title>An improved genome assembly of the fluke Schistosoma japonicum.</title>
        <authorList>
            <person name="Hu W."/>
            <person name="Luo F."/>
            <person name="Yin M."/>
            <person name="Mo X."/>
            <person name="Sun C."/>
            <person name="Wu Q."/>
            <person name="Zhu B."/>
            <person name="Xiang M."/>
            <person name="Wang J."/>
            <person name="Wang Y."/>
            <person name="Zhang T."/>
            <person name="Xu B."/>
            <person name="Zheng H."/>
            <person name="Feng Z."/>
        </authorList>
    </citation>
    <scope>NUCLEOTIDE SEQUENCE [LARGE SCALE GENOMIC DNA]</scope>
    <source>
        <strain evidence="6">HuSjv2</strain>
        <tissue evidence="6">Worms</tissue>
    </source>
</reference>
<dbReference type="OrthoDB" id="6270563at2759"/>
<evidence type="ECO:0000313" key="6">
    <source>
        <dbReference type="EMBL" id="TNN18944.1"/>
    </source>
</evidence>
<dbReference type="GO" id="GO:0016020">
    <property type="term" value="C:membrane"/>
    <property type="evidence" value="ECO:0007669"/>
    <property type="project" value="UniProtKB-SubCell"/>
</dbReference>
<comment type="caution">
    <text evidence="6">The sequence shown here is derived from an EMBL/GenBank/DDBJ whole genome shotgun (WGS) entry which is preliminary data.</text>
</comment>
<keyword evidence="3" id="KW-0732">Signal</keyword>
<keyword evidence="2 5" id="KW-0812">Transmembrane</keyword>
<evidence type="ECO:0000256" key="4">
    <source>
        <dbReference type="ARBA" id="ARBA00022989"/>
    </source>
</evidence>
<evidence type="ECO:0000313" key="7">
    <source>
        <dbReference type="Proteomes" id="UP000311919"/>
    </source>
</evidence>
<evidence type="ECO:0000256" key="2">
    <source>
        <dbReference type="ARBA" id="ARBA00022692"/>
    </source>
</evidence>
<feature type="transmembrane region" description="Helical" evidence="5">
    <location>
        <begin position="241"/>
        <end position="266"/>
    </location>
</feature>
<dbReference type="PANTHER" id="PTHR13055:SF12">
    <property type="entry name" value="LD40707P"/>
    <property type="match status" value="1"/>
</dbReference>
<accession>A0A4Z2DQX4</accession>
<evidence type="ECO:0000256" key="1">
    <source>
        <dbReference type="ARBA" id="ARBA00004479"/>
    </source>
</evidence>
<dbReference type="PANTHER" id="PTHR13055">
    <property type="entry name" value="TUMOR ENDOTHELIAL MARKER 7 RELATED"/>
    <property type="match status" value="1"/>
</dbReference>
<dbReference type="Proteomes" id="UP000311919">
    <property type="component" value="Unassembled WGS sequence"/>
</dbReference>
<comment type="subcellular location">
    <subcellularLocation>
        <location evidence="1">Membrane</location>
        <topology evidence="1">Single-pass type I membrane protein</topology>
    </subcellularLocation>
</comment>
<sequence length="283" mass="31527">MKHTKIGVRAEGILYLHGYSFGEIEAVAGGSGFATMQIINNQEVFAVRWSNLTVDSNGEQYRVSVICSIYPEGKISIYYLNISSDIHSTSLKSSIEDVVYLDIGKAYSEPFVYSRIEVPSFMIKSYTTVHFTPTSIYCTKQTSNETCLNASIVNITCYWCPKIGKCSNGADVNANEFVMNGCFNSRNSPIQVLETTTTDYASNKTEYEHDTSFTTTKSTEYAVNLTEYKHIAKSQTDSSGLYLFIIISAGLLSLVIAILFVARFFLRRRSLLSTNAKQLTSSQ</sequence>
<dbReference type="AlphaFoldDB" id="A0A4Z2DQX4"/>
<dbReference type="InterPro" id="IPR031152">
    <property type="entry name" value="PLXDC"/>
</dbReference>
<protein>
    <submittedName>
        <fullName evidence="6">Plexin domain-containing protein</fullName>
    </submittedName>
</protein>
<name>A0A4Z2DQX4_SCHJA</name>
<keyword evidence="7" id="KW-1185">Reference proteome</keyword>
<keyword evidence="5" id="KW-0472">Membrane</keyword>
<organism evidence="6 7">
    <name type="scientific">Schistosoma japonicum</name>
    <name type="common">Blood fluke</name>
    <dbReference type="NCBI Taxonomy" id="6182"/>
    <lineage>
        <taxon>Eukaryota</taxon>
        <taxon>Metazoa</taxon>
        <taxon>Spiralia</taxon>
        <taxon>Lophotrochozoa</taxon>
        <taxon>Platyhelminthes</taxon>
        <taxon>Trematoda</taxon>
        <taxon>Digenea</taxon>
        <taxon>Strigeidida</taxon>
        <taxon>Schistosomatoidea</taxon>
        <taxon>Schistosomatidae</taxon>
        <taxon>Schistosoma</taxon>
    </lineage>
</organism>
<dbReference type="EMBL" id="SKCS01000061">
    <property type="protein sequence ID" value="TNN18944.1"/>
    <property type="molecule type" value="Genomic_DNA"/>
</dbReference>
<evidence type="ECO:0000256" key="3">
    <source>
        <dbReference type="ARBA" id="ARBA00022729"/>
    </source>
</evidence>
<evidence type="ECO:0000256" key="5">
    <source>
        <dbReference type="SAM" id="Phobius"/>
    </source>
</evidence>